<dbReference type="Proteomes" id="UP000189021">
    <property type="component" value="Unassembled WGS sequence"/>
</dbReference>
<sequence length="64" mass="7342">MIILVMKGFPARSLGTIDSMHTSFAFVDYPLGNSSFSLINSKLFILFEQKIPFCYLLLFDIYLI</sequence>
<evidence type="ECO:0000313" key="2">
    <source>
        <dbReference type="Proteomes" id="UP000189021"/>
    </source>
</evidence>
<accession>A0AB36JWB6</accession>
<dbReference type="AlphaFoldDB" id="A0AB36JWB6"/>
<protein>
    <submittedName>
        <fullName evidence="1">Uncharacterized protein</fullName>
    </submittedName>
</protein>
<dbReference type="EMBL" id="MUEK01000009">
    <property type="protein sequence ID" value="OOE39320.1"/>
    <property type="molecule type" value="Genomic_DNA"/>
</dbReference>
<comment type="caution">
    <text evidence="1">The sequence shown here is derived from an EMBL/GenBank/DDBJ whole genome shotgun (WGS) entry which is preliminary data.</text>
</comment>
<gene>
    <name evidence="1" type="ORF">BZG00_10545</name>
</gene>
<name>A0AB36JWB6_9GAMM</name>
<keyword evidence="2" id="KW-1185">Reference proteome</keyword>
<evidence type="ECO:0000313" key="1">
    <source>
        <dbReference type="EMBL" id="OOE39320.1"/>
    </source>
</evidence>
<proteinExistence type="predicted"/>
<organism evidence="1 2">
    <name type="scientific">Salinivibrio kushneri</name>
    <dbReference type="NCBI Taxonomy" id="1908198"/>
    <lineage>
        <taxon>Bacteria</taxon>
        <taxon>Pseudomonadati</taxon>
        <taxon>Pseudomonadota</taxon>
        <taxon>Gammaproteobacteria</taxon>
        <taxon>Vibrionales</taxon>
        <taxon>Vibrionaceae</taxon>
        <taxon>Salinivibrio</taxon>
    </lineage>
</organism>
<reference evidence="1 2" key="1">
    <citation type="journal article" date="2017" name="Genome Announc.">
        <title>Draft Genome Sequences of Salinivibrio proteolyticus, Salinivibrio sharmensis, Salinivibrio siamensis, Salinivibrio costicola subsp. alcaliphilus, Salinivibrio costicola subsp. vallismortis, and 29 New Isolates Belonging to the Genus Salinivibrio.</title>
        <authorList>
            <person name="Lopez-Hermoso C."/>
            <person name="de la Haba R.R."/>
            <person name="Sanchez-Porro C."/>
            <person name="Bayliss S.C."/>
            <person name="Feil E.J."/>
            <person name="Ventosa A."/>
        </authorList>
    </citation>
    <scope>NUCLEOTIDE SEQUENCE [LARGE SCALE GENOMIC DNA]</scope>
    <source>
        <strain evidence="1 2">AL184</strain>
    </source>
</reference>